<keyword evidence="4" id="KW-0479">Metal-binding</keyword>
<dbReference type="CDD" id="cd09729">
    <property type="entry name" value="Cse1_I-E"/>
    <property type="match status" value="1"/>
</dbReference>
<evidence type="ECO:0000256" key="3">
    <source>
        <dbReference type="ARBA" id="ARBA00022722"/>
    </source>
</evidence>
<dbReference type="GO" id="GO:0016787">
    <property type="term" value="F:hydrolase activity"/>
    <property type="evidence" value="ECO:0007669"/>
    <property type="project" value="UniProtKB-KW"/>
</dbReference>
<dbReference type="Gene3D" id="1.10.3210.30">
    <property type="match status" value="1"/>
</dbReference>
<evidence type="ECO:0000256" key="6">
    <source>
        <dbReference type="ARBA" id="ARBA00022801"/>
    </source>
</evidence>
<dbReference type="GO" id="GO:0051607">
    <property type="term" value="P:defense response to virus"/>
    <property type="evidence" value="ECO:0007669"/>
    <property type="project" value="UniProtKB-KW"/>
</dbReference>
<evidence type="ECO:0000259" key="10">
    <source>
        <dbReference type="PROSITE" id="PS51643"/>
    </source>
</evidence>
<feature type="domain" description="HD Cas3-type" evidence="10">
    <location>
        <begin position="30"/>
        <end position="238"/>
    </location>
</feature>
<dbReference type="InterPro" id="IPR050547">
    <property type="entry name" value="DEAD_box_RNA_helicases"/>
</dbReference>
<dbReference type="NCBIfam" id="TIGR01596">
    <property type="entry name" value="cas3_HD"/>
    <property type="match status" value="1"/>
</dbReference>
<keyword evidence="7" id="KW-0347">Helicase</keyword>
<keyword evidence="8" id="KW-0067">ATP-binding</keyword>
<comment type="similarity">
    <text evidence="1">In the N-terminal section; belongs to the CRISPR-associated nuclease Cas3-HD family.</text>
</comment>
<dbReference type="InterPro" id="IPR013381">
    <property type="entry name" value="CRISPR-assoc_prot_Cse1"/>
</dbReference>
<evidence type="ECO:0000256" key="4">
    <source>
        <dbReference type="ARBA" id="ARBA00022723"/>
    </source>
</evidence>
<name>A0A345T606_9ACTN</name>
<keyword evidence="5" id="KW-0547">Nucleotide-binding</keyword>
<dbReference type="PANTHER" id="PTHR47963">
    <property type="entry name" value="DEAD-BOX ATP-DEPENDENT RNA HELICASE 47, MITOCHONDRIAL"/>
    <property type="match status" value="1"/>
</dbReference>
<dbReference type="SMART" id="SM00487">
    <property type="entry name" value="DEXDc"/>
    <property type="match status" value="1"/>
</dbReference>
<dbReference type="GO" id="GO:0046872">
    <property type="term" value="F:metal ion binding"/>
    <property type="evidence" value="ECO:0007669"/>
    <property type="project" value="UniProtKB-KW"/>
</dbReference>
<dbReference type="InterPro" id="IPR006483">
    <property type="entry name" value="CRISPR-assoc_Cas3_HD"/>
</dbReference>
<dbReference type="CDD" id="cd09641">
    <property type="entry name" value="Cas3''_I"/>
    <property type="match status" value="1"/>
</dbReference>
<dbReference type="GO" id="GO:0004518">
    <property type="term" value="F:nuclease activity"/>
    <property type="evidence" value="ECO:0007669"/>
    <property type="project" value="UniProtKB-KW"/>
</dbReference>
<dbReference type="OrthoDB" id="9810236at2"/>
<dbReference type="PROSITE" id="PS51643">
    <property type="entry name" value="HD_CAS3"/>
    <property type="match status" value="1"/>
</dbReference>
<dbReference type="GO" id="GO:0005524">
    <property type="term" value="F:ATP binding"/>
    <property type="evidence" value="ECO:0007669"/>
    <property type="project" value="UniProtKB-KW"/>
</dbReference>
<dbReference type="Pfam" id="PF22590">
    <property type="entry name" value="Cas3-like_C_2"/>
    <property type="match status" value="1"/>
</dbReference>
<dbReference type="GO" id="GO:0003724">
    <property type="term" value="F:RNA helicase activity"/>
    <property type="evidence" value="ECO:0007669"/>
    <property type="project" value="TreeGrafter"/>
</dbReference>
<evidence type="ECO:0000256" key="7">
    <source>
        <dbReference type="ARBA" id="ARBA00022806"/>
    </source>
</evidence>
<dbReference type="Proteomes" id="UP000249340">
    <property type="component" value="Chromosome"/>
</dbReference>
<evidence type="ECO:0000313" key="12">
    <source>
        <dbReference type="Proteomes" id="UP000249340"/>
    </source>
</evidence>
<protein>
    <submittedName>
        <fullName evidence="11">Type I-E CRISPR-associated protein Cse1/CasA</fullName>
    </submittedName>
</protein>
<dbReference type="Gene3D" id="1.10.132.100">
    <property type="match status" value="1"/>
</dbReference>
<dbReference type="InterPro" id="IPR014001">
    <property type="entry name" value="Helicase_ATP-bd"/>
</dbReference>
<evidence type="ECO:0000313" key="11">
    <source>
        <dbReference type="EMBL" id="AXI81411.1"/>
    </source>
</evidence>
<comment type="similarity">
    <text evidence="2">In the central section; belongs to the CRISPR-associated helicase Cas3 family.</text>
</comment>
<proteinExistence type="inferred from homology"/>
<evidence type="ECO:0000256" key="2">
    <source>
        <dbReference type="ARBA" id="ARBA00009046"/>
    </source>
</evidence>
<dbReference type="InterPro" id="IPR006474">
    <property type="entry name" value="Helicase_Cas3_CRISPR-ass_core"/>
</dbReference>
<dbReference type="RefSeq" id="WP_111490098.1">
    <property type="nucleotide sequence ID" value="NZ_CP031264.1"/>
</dbReference>
<keyword evidence="12" id="KW-1185">Reference proteome</keyword>
<evidence type="ECO:0000256" key="9">
    <source>
        <dbReference type="ARBA" id="ARBA00023118"/>
    </source>
</evidence>
<dbReference type="KEGG" id="stri:C7M71_014565"/>
<evidence type="ECO:0000256" key="1">
    <source>
        <dbReference type="ARBA" id="ARBA00006847"/>
    </source>
</evidence>
<organism evidence="11 12">
    <name type="scientific">Peterkaempfera bronchialis</name>
    <dbReference type="NCBI Taxonomy" id="2126346"/>
    <lineage>
        <taxon>Bacteria</taxon>
        <taxon>Bacillati</taxon>
        <taxon>Actinomycetota</taxon>
        <taxon>Actinomycetes</taxon>
        <taxon>Kitasatosporales</taxon>
        <taxon>Streptomycetaceae</taxon>
        <taxon>Peterkaempfera</taxon>
    </lineage>
</organism>
<dbReference type="GO" id="GO:0003723">
    <property type="term" value="F:RNA binding"/>
    <property type="evidence" value="ECO:0007669"/>
    <property type="project" value="TreeGrafter"/>
</dbReference>
<keyword evidence="3" id="KW-0540">Nuclease</keyword>
<dbReference type="CDD" id="cd17930">
    <property type="entry name" value="DEXHc_cas3"/>
    <property type="match status" value="1"/>
</dbReference>
<dbReference type="InterPro" id="IPR038257">
    <property type="entry name" value="CRISPR-assoc_Cas3_HD_sf"/>
</dbReference>
<dbReference type="SUPFAM" id="SSF52540">
    <property type="entry name" value="P-loop containing nucleoside triphosphate hydrolases"/>
    <property type="match status" value="1"/>
</dbReference>
<sequence>MHEETPPQTNGRWARLSRAARTVWAKHDRATETWLPLWRHLADSAAVAGLLWDRWLPRNVKEMVAEVLPGGADDARRLAVWLAGTHDIGKATPAFACQVDSLADAMIAAGLRMRTQRQYGEDRKMAPHGLAGQLLLQEWLVKRHGWTGRAVGQFGIVAGGHHGVPPDHSQIHDLMVHPELLRTPGAAETTWHQVQTELLDACAETYDVAGRLGDWRKVKLPQPVQVLLTALVIVSDWIASNPDLFPYFPEAHPRSDEERVKAAWAGLRLPPPWTAAEPTLPAAELIASRFDLPPGARVRPVQEDAVRLAREMPEPGLMVIEAPMGEGKTEAALAVAEIFAARSGAGGCYFALPTMATSNAMFPRLLAWLDRLPSDTLAAGDRSVLLAHAKAALQKDYALLMRKSRQRIAAVDQFGQEDDPRRSGCKADGREVGTTAAPADLIAHQWLRGRKKGLLASFAVGTIDQLLMVGLKSRHLALRHLAMAGKVVVIDEVHAYDTYMNSYLDQVLSWLGAYRVPVVVLSATLPASRRRELVEAYTGTSVGAAVVADIEAAEGYPLLTAVSPGSGQPAVLAARPAASGRRADVALERLGDDYDLLADRLGAELAEGGCALVVRNTVDRVMETAACLRARFGAEQVTVAHARFVDVDRARKDADLLARFGPPDQDGTSPARPRQAHIVVASQVVEQSLDVDFDLLVTDLCPVDLLLQRMGRLHRHPRADRPRRLRSARCLVTGVDWQARPVPSPVRGSRTIYRAYPLLRSLAVLAPHFDQGQGTPVRLPEDISGLVGKAYGAEDPCPKEWGTATESALAEDEKHREGQRSRAAVFRLGDVLKPGRPLIGWIDAGVGDADDSRTGRAQVRDSRESLEVLVVMRRSDGGLITLPWLGDGQGGLDLPTDAAPSPRAARAAAASGLRLPYHFSFPEPLEKAIGELERNWFPAWQEKESHWLAGELILVLDEDCRTRLADWHLRYDPEEGLLVARDDSAEDTGMPAARTALPRVVGPPSFNLVDRPWLPAQLSDGTERSLSLLEVFDQARTIRRLVGDLPTQEFALLRLLLAVLYDAVDGPEDIDAWAELWESDTPFAPVADYLREHREKFDLLHPTTPFFQVADLRTAKDEVASLNRLVADVPNGEPFFTMRMPGVDRLSFAEAARWLVHAQAYDPSGIKSGAVGDPRVKSGKGYPQGVGWAGNLGGVMVEADTLHETLLLNLVARDTTTLDLRGRDDRPAWRAARPHGPAKATDLDKRPYGLRDLYTWQSRRVRLHHDAEGVHGVVLAYGDPLAPLNLHLQEPMTGWRRSPAQEKKHGLQLAYLPREHDPAQSAWRGLRGLLAGRDQGAEQRQEGRDYLRPRVLEWLARLIVEGALPSHHLIRARTIGARYGTQQSVIDEVIDDGVLMPVVLLHEGDPRYGQAAIDALGDGESAVNVLGDLAADLARAAGAEEEPRKSAARDLGFAALDTPFRRWLCDLVPGTDPVLQRDRWKRRLRTLIGDLGTSLLNDAGLSAWEGRVVSGRGGSEWLNDAAADRRFRLRLNKLLTTPVEVEA</sequence>
<dbReference type="EMBL" id="CP031264">
    <property type="protein sequence ID" value="AXI81411.1"/>
    <property type="molecule type" value="Genomic_DNA"/>
</dbReference>
<reference evidence="12" key="1">
    <citation type="submission" date="2018-07" db="EMBL/GenBank/DDBJ databases">
        <title>Streptacidiphilus bronchialis DSM 106435 chromosome.</title>
        <authorList>
            <person name="Batra D."/>
            <person name="Gulvik C.A."/>
        </authorList>
    </citation>
    <scope>NUCLEOTIDE SEQUENCE [LARGE SCALE GENOMIC DNA]</scope>
    <source>
        <strain evidence="12">DSM 106435</strain>
    </source>
</reference>
<dbReference type="Pfam" id="PF18395">
    <property type="entry name" value="Cas3_C"/>
    <property type="match status" value="1"/>
</dbReference>
<dbReference type="NCBIfam" id="TIGR01587">
    <property type="entry name" value="cas3_core"/>
    <property type="match status" value="1"/>
</dbReference>
<dbReference type="Pfam" id="PF18019">
    <property type="entry name" value="Cas3_HD"/>
    <property type="match status" value="1"/>
</dbReference>
<dbReference type="InterPro" id="IPR027417">
    <property type="entry name" value="P-loop_NTPase"/>
</dbReference>
<dbReference type="InterPro" id="IPR054712">
    <property type="entry name" value="Cas3-like_dom"/>
</dbReference>
<keyword evidence="9" id="KW-0051">Antiviral defense</keyword>
<dbReference type="Gene3D" id="3.40.50.300">
    <property type="entry name" value="P-loop containing nucleotide triphosphate hydrolases"/>
    <property type="match status" value="2"/>
</dbReference>
<dbReference type="Pfam" id="PF09481">
    <property type="entry name" value="CRISPR_Cse1"/>
    <property type="match status" value="1"/>
</dbReference>
<dbReference type="InterPro" id="IPR041372">
    <property type="entry name" value="Cas3_C"/>
</dbReference>
<dbReference type="PANTHER" id="PTHR47963:SF9">
    <property type="entry name" value="CRISPR-ASSOCIATED ENDONUCLEASE_HELICASE CAS3"/>
    <property type="match status" value="1"/>
</dbReference>
<evidence type="ECO:0000256" key="8">
    <source>
        <dbReference type="ARBA" id="ARBA00022840"/>
    </source>
</evidence>
<gene>
    <name evidence="11" type="primary">casA</name>
    <name evidence="11" type="ORF">C7M71_014565</name>
</gene>
<dbReference type="NCBIfam" id="TIGR02547">
    <property type="entry name" value="casA_cse1"/>
    <property type="match status" value="1"/>
</dbReference>
<keyword evidence="6" id="KW-0378">Hydrolase</keyword>
<evidence type="ECO:0000256" key="5">
    <source>
        <dbReference type="ARBA" id="ARBA00022741"/>
    </source>
</evidence>
<accession>A0A345T606</accession>